<reference evidence="3" key="1">
    <citation type="submission" date="2012-02" db="EMBL/GenBank/DDBJ databases">
        <title>Genome sequencing of Giardia lamblia Genotypes A2 and B isolates (DH and GS) and comparative analysis with the genomes of Genotypes A1 and E (WB and Pig).</title>
        <authorList>
            <person name="Adam R."/>
            <person name="Dahlstrom E."/>
            <person name="Martens C."/>
            <person name="Bruno D."/>
            <person name="Barbian K."/>
            <person name="Porcella S.F."/>
            <person name="Nash T."/>
        </authorList>
    </citation>
    <scope>NUCLEOTIDE SEQUENCE</scope>
    <source>
        <strain evidence="3">DH</strain>
    </source>
</reference>
<evidence type="ECO:0000313" key="2">
    <source>
        <dbReference type="EMBL" id="ESU35818.1"/>
    </source>
</evidence>
<keyword evidence="1" id="KW-1133">Transmembrane helix</keyword>
<protein>
    <submittedName>
        <fullName evidence="2">Uncharacterized protein</fullName>
    </submittedName>
</protein>
<sequence length="149" mass="17420">MQFHTFFSRKQMRIGERHENPDTQKLVQTIVFGLNFLLTFVALTFLFLDPYEPPLPVIYINSLVNFLFLSLYTRFTFPYPDALGFSLLSVLRSSALTFLIHLPLSIQYFRETSVFYSYLILVLLVNIHHIYILMLCVDLKVGIQMLSTV</sequence>
<comment type="caution">
    <text evidence="2">The sequence shown here is derived from an EMBL/GenBank/DDBJ whole genome shotgun (WGS) entry which is preliminary data.</text>
</comment>
<dbReference type="VEuPathDB" id="GiardiaDB:GL50581_3129"/>
<feature type="transmembrane region" description="Helical" evidence="1">
    <location>
        <begin position="115"/>
        <end position="137"/>
    </location>
</feature>
<keyword evidence="1" id="KW-0812">Transmembrane</keyword>
<dbReference type="VEuPathDB" id="GiardiaDB:QR46_1612"/>
<feature type="transmembrane region" description="Helical" evidence="1">
    <location>
        <begin position="54"/>
        <end position="73"/>
    </location>
</feature>
<dbReference type="VEuPathDB" id="GiardiaDB:DHA2_154645"/>
<dbReference type="AlphaFoldDB" id="V6TAA2"/>
<evidence type="ECO:0000256" key="1">
    <source>
        <dbReference type="SAM" id="Phobius"/>
    </source>
</evidence>
<feature type="transmembrane region" description="Helical" evidence="1">
    <location>
        <begin position="85"/>
        <end position="109"/>
    </location>
</feature>
<name>V6TAA2_GIAIN</name>
<dbReference type="EMBL" id="AHGT01000067">
    <property type="protein sequence ID" value="ESU35818.1"/>
    <property type="molecule type" value="Genomic_DNA"/>
</dbReference>
<feature type="transmembrane region" description="Helical" evidence="1">
    <location>
        <begin position="26"/>
        <end position="48"/>
    </location>
</feature>
<reference evidence="2 3" key="2">
    <citation type="journal article" date="2013" name="Genome Biol. Evol.">
        <title>Genome sequencing of Giardia lamblia genotypes A2 and B isolates (DH and GS) and comparative analysis with the genomes of genotypes A1 and E (WB and Pig).</title>
        <authorList>
            <person name="Adam R.D."/>
            <person name="Dahlstrom E.W."/>
            <person name="Martens C.A."/>
            <person name="Bruno D.P."/>
            <person name="Barbian K.D."/>
            <person name="Ricklefs S.M."/>
            <person name="Hernandez M.M."/>
            <person name="Narla N.P."/>
            <person name="Patel R.B."/>
            <person name="Porcella S.F."/>
            <person name="Nash T.E."/>
        </authorList>
    </citation>
    <scope>NUCLEOTIDE SEQUENCE [LARGE SCALE GENOMIC DNA]</scope>
    <source>
        <strain evidence="2 3">DH</strain>
    </source>
</reference>
<keyword evidence="1" id="KW-0472">Membrane</keyword>
<evidence type="ECO:0000313" key="3">
    <source>
        <dbReference type="Proteomes" id="UP000018320"/>
    </source>
</evidence>
<dbReference type="Proteomes" id="UP000018320">
    <property type="component" value="Unassembled WGS sequence"/>
</dbReference>
<proteinExistence type="predicted"/>
<organism evidence="2 3">
    <name type="scientific">Giardia intestinalis</name>
    <name type="common">Giardia lamblia</name>
    <dbReference type="NCBI Taxonomy" id="5741"/>
    <lineage>
        <taxon>Eukaryota</taxon>
        <taxon>Metamonada</taxon>
        <taxon>Diplomonadida</taxon>
        <taxon>Hexamitidae</taxon>
        <taxon>Giardiinae</taxon>
        <taxon>Giardia</taxon>
    </lineage>
</organism>
<dbReference type="VEuPathDB" id="GiardiaDB:GL50803_0028620"/>
<gene>
    <name evidence="2" type="ORF">DHA2_154645</name>
</gene>
<accession>V6TAA2</accession>